<gene>
    <name evidence="1" type="ORF">Q9R08_01030</name>
</gene>
<sequence length="866" mass="96124">MYSLNILPLGPVAAGTVTSDEPLAPAGGGISTDGAFSCATGGKASPTWERRPVAPVRIYLDGWSFSFWADDVTSDWPLVVRRPGGGGCIVTTATDTRDAESILAAAAHLGHGVLAQVDADPEDSFEAALARNRRLFSPTWLGLSRDIRTFGMSFRDIGASGTPERMWDWIAPQWNGQPVKLAEAPGVGVRYQFMLGRGIGPHVDITRRLLDGVLPILTAELRDGGVLYEVEAFVTWERRELTQDSVEGTPYLMADGRTDGHMFTTEQQVAHDDQWSQWEPDEETALFLRVRATNTEEAPRFAFLTTPAPYGEDQHHPLPSTFEPQSGHYALGVDRVCVTATQDGGPLRGEEVSQLLLPHRSTTFEFRIPHQPISGARAESLRDRSHDTARDGVEQFWRRRLGAAAQISVPEKRIDEMVRAGLLHLDLITFGSEPDGPLAPTIGIYAPIGSESAPIIQFYDSIGRPDLAARSLDYFLAKQHPDGFMQNFGGYMLETEATLWALGEHFRYTLDRAWLSRVFEAVARAVDYIARNRSARREAGDARGLIVGKTADPDDVYASFMLNGYAYLGLSRAAEMATALDDHRAAVWHAKADDLRRNLRESFFAGVEASPVVPLSDGRWVRTAPPWPGSPGPLTLDRSNSRWFTHGSGSVRDTLLGPLWLAAQEVLDADDPAVSDILDYQAEILFHDNVAFSQPYYSPHPLLHVRRNEPHRFLKAYYAAAASLADPETYSFWEHYFHASPHKTHEEAWFLMQTRWMLYLEAGDTLRLLPAVPRTWLGAGETISIEGARSYFGAFDLRVEVDADGERMRARLHCDRDRAPHTVTLRLPHPTGRRAQFVSGGSYDPSTEVVTVTLRRDATAEVTLHF</sequence>
<dbReference type="Gene3D" id="1.50.10.10">
    <property type="match status" value="1"/>
</dbReference>
<protein>
    <submittedName>
        <fullName evidence="1">Uncharacterized protein</fullName>
    </submittedName>
</protein>
<keyword evidence="2" id="KW-1185">Reference proteome</keyword>
<evidence type="ECO:0000313" key="2">
    <source>
        <dbReference type="Proteomes" id="UP001235133"/>
    </source>
</evidence>
<reference evidence="1 2" key="1">
    <citation type="submission" date="2023-08" db="EMBL/GenBank/DDBJ databases">
        <title>Microbacterium psychrotolerans sp. nov., a psychrotolerant bacterium isolated from soil in Heilongjiang Province, China.</title>
        <authorList>
            <person name="An P."/>
            <person name="Zhao D."/>
            <person name="Xiang H."/>
        </authorList>
    </citation>
    <scope>NUCLEOTIDE SEQUENCE [LARGE SCALE GENOMIC DNA]</scope>
    <source>
        <strain evidence="1 2">QXD-8</strain>
    </source>
</reference>
<dbReference type="RefSeq" id="WP_308865951.1">
    <property type="nucleotide sequence ID" value="NZ_JAVFWO010000001.1"/>
</dbReference>
<dbReference type="SUPFAM" id="SSF48208">
    <property type="entry name" value="Six-hairpin glycosidases"/>
    <property type="match status" value="1"/>
</dbReference>
<accession>A0ABU0YW41</accession>
<dbReference type="InterPro" id="IPR012341">
    <property type="entry name" value="6hp_glycosidase-like_sf"/>
</dbReference>
<organism evidence="1 2">
    <name type="scientific">Microbacterium psychrotolerans</name>
    <dbReference type="NCBI Taxonomy" id="3068321"/>
    <lineage>
        <taxon>Bacteria</taxon>
        <taxon>Bacillati</taxon>
        <taxon>Actinomycetota</taxon>
        <taxon>Actinomycetes</taxon>
        <taxon>Micrococcales</taxon>
        <taxon>Microbacteriaceae</taxon>
        <taxon>Microbacterium</taxon>
    </lineage>
</organism>
<dbReference type="EMBL" id="JAVFWO010000001">
    <property type="protein sequence ID" value="MDQ7876550.1"/>
    <property type="molecule type" value="Genomic_DNA"/>
</dbReference>
<dbReference type="Proteomes" id="UP001235133">
    <property type="component" value="Unassembled WGS sequence"/>
</dbReference>
<dbReference type="InterPro" id="IPR008928">
    <property type="entry name" value="6-hairpin_glycosidase_sf"/>
</dbReference>
<evidence type="ECO:0000313" key="1">
    <source>
        <dbReference type="EMBL" id="MDQ7876550.1"/>
    </source>
</evidence>
<proteinExistence type="predicted"/>
<comment type="caution">
    <text evidence="1">The sequence shown here is derived from an EMBL/GenBank/DDBJ whole genome shotgun (WGS) entry which is preliminary data.</text>
</comment>
<name>A0ABU0YW41_9MICO</name>